<evidence type="ECO:0000256" key="5">
    <source>
        <dbReference type="PROSITE-ProRule" id="PRU00848"/>
    </source>
</evidence>
<dbReference type="Proteomes" id="UP001054945">
    <property type="component" value="Unassembled WGS sequence"/>
</dbReference>
<evidence type="ECO:0000256" key="2">
    <source>
        <dbReference type="ARBA" id="ARBA00022603"/>
    </source>
</evidence>
<evidence type="ECO:0000259" key="7">
    <source>
        <dbReference type="PROSITE" id="PS51515"/>
    </source>
</evidence>
<dbReference type="Gene3D" id="3.40.50.150">
    <property type="entry name" value="Vaccinia Virus protein VP39"/>
    <property type="match status" value="1"/>
</dbReference>
<feature type="domain" description="Bin3-type SAM" evidence="7">
    <location>
        <begin position="36"/>
        <end position="242"/>
    </location>
</feature>
<name>A0AAV4M9G3_CAEEX</name>
<evidence type="ECO:0000256" key="1">
    <source>
        <dbReference type="ARBA" id="ARBA00008361"/>
    </source>
</evidence>
<dbReference type="Pfam" id="PF06859">
    <property type="entry name" value="Bin3"/>
    <property type="match status" value="1"/>
</dbReference>
<proteinExistence type="inferred from homology"/>
<dbReference type="GO" id="GO:0005737">
    <property type="term" value="C:cytoplasm"/>
    <property type="evidence" value="ECO:0007669"/>
    <property type="project" value="TreeGrafter"/>
</dbReference>
<keyword evidence="2 6" id="KW-0489">Methyltransferase</keyword>
<keyword evidence="3 6" id="KW-0808">Transferase</keyword>
<dbReference type="PANTHER" id="PTHR12315:SF1">
    <property type="entry name" value="RNA 5'-MONOPHOSPHATE METHYLTRANSFERASE"/>
    <property type="match status" value="1"/>
</dbReference>
<dbReference type="GO" id="GO:0008171">
    <property type="term" value="F:O-methyltransferase activity"/>
    <property type="evidence" value="ECO:0007669"/>
    <property type="project" value="UniProtKB-UniRule"/>
</dbReference>
<evidence type="ECO:0000313" key="8">
    <source>
        <dbReference type="EMBL" id="GIX68721.1"/>
    </source>
</evidence>
<evidence type="ECO:0000256" key="6">
    <source>
        <dbReference type="RuleBase" id="RU367087"/>
    </source>
</evidence>
<dbReference type="InterPro" id="IPR010675">
    <property type="entry name" value="Bin3_C"/>
</dbReference>
<dbReference type="PROSITE" id="PS51515">
    <property type="entry name" value="BIN3_SAM"/>
    <property type="match status" value="1"/>
</dbReference>
<dbReference type="AlphaFoldDB" id="A0AAV4M9G3"/>
<comment type="caution">
    <text evidence="8">The sequence shown here is derived from an EMBL/GenBank/DDBJ whole genome shotgun (WGS) entry which is preliminary data.</text>
</comment>
<protein>
    <recommendedName>
        <fullName evidence="6">RNA methyltransferase</fullName>
        <ecNumber evidence="6">2.1.1.-</ecNumber>
    </recommendedName>
</protein>
<accession>A0AAV4M9G3</accession>
<sequence length="243" mass="28676">MEFDSENIQNKSEKPFEPGAARYGNFINYYQFNSVSKRLNAIPPNLLLDFKRSPVLCLDIGCNSGELTTGLYSHLRSELPDNIEFFILGIDLDSNLITRCKESNVYTEHITYQQMDIMSDSSQLQLFLQKFNQTQFDLITCFSTTMWIHLHHGDEGLNQFLKFISELGNYLLLEPQKWTSYKSVIRRMKRLQCKTFTLEKLKIRDTVDHLLKNFYLKNVINIYKFEETSWNRSLFLFKNDKSI</sequence>
<organism evidence="8 9">
    <name type="scientific">Caerostris extrusa</name>
    <name type="common">Bark spider</name>
    <name type="synonym">Caerostris bankana</name>
    <dbReference type="NCBI Taxonomy" id="172846"/>
    <lineage>
        <taxon>Eukaryota</taxon>
        <taxon>Metazoa</taxon>
        <taxon>Ecdysozoa</taxon>
        <taxon>Arthropoda</taxon>
        <taxon>Chelicerata</taxon>
        <taxon>Arachnida</taxon>
        <taxon>Araneae</taxon>
        <taxon>Araneomorphae</taxon>
        <taxon>Entelegynae</taxon>
        <taxon>Araneoidea</taxon>
        <taxon>Araneidae</taxon>
        <taxon>Caerostris</taxon>
    </lineage>
</organism>
<dbReference type="InterPro" id="IPR039772">
    <property type="entry name" value="Bin3-like"/>
</dbReference>
<dbReference type="GO" id="GO:2000632">
    <property type="term" value="P:negative regulation of pre-miRNA processing"/>
    <property type="evidence" value="ECO:0007669"/>
    <property type="project" value="TreeGrafter"/>
</dbReference>
<dbReference type="InterPro" id="IPR024160">
    <property type="entry name" value="BIN3_SAM-bd_dom"/>
</dbReference>
<dbReference type="GO" id="GO:0008173">
    <property type="term" value="F:RNA methyltransferase activity"/>
    <property type="evidence" value="ECO:0007669"/>
    <property type="project" value="UniProtKB-UniRule"/>
</dbReference>
<keyword evidence="4 5" id="KW-0949">S-adenosyl-L-methionine</keyword>
<evidence type="ECO:0000313" key="9">
    <source>
        <dbReference type="Proteomes" id="UP001054945"/>
    </source>
</evidence>
<dbReference type="EC" id="2.1.1.-" evidence="6"/>
<gene>
    <name evidence="8" type="primary">bcdin3d</name>
    <name evidence="8" type="ORF">CEXT_489751</name>
</gene>
<dbReference type="PANTHER" id="PTHR12315">
    <property type="entry name" value="BICOID-INTERACTING PROTEIN RELATED"/>
    <property type="match status" value="1"/>
</dbReference>
<dbReference type="EMBL" id="BPLR01019516">
    <property type="protein sequence ID" value="GIX68721.1"/>
    <property type="molecule type" value="Genomic_DNA"/>
</dbReference>
<keyword evidence="9" id="KW-1185">Reference proteome</keyword>
<dbReference type="InterPro" id="IPR029063">
    <property type="entry name" value="SAM-dependent_MTases_sf"/>
</dbReference>
<comment type="similarity">
    <text evidence="1 6">Belongs to the methyltransferase superfamily.</text>
</comment>
<evidence type="ECO:0000256" key="3">
    <source>
        <dbReference type="ARBA" id="ARBA00022679"/>
    </source>
</evidence>
<evidence type="ECO:0000256" key="4">
    <source>
        <dbReference type="ARBA" id="ARBA00022691"/>
    </source>
</evidence>
<dbReference type="SUPFAM" id="SSF53335">
    <property type="entry name" value="S-adenosyl-L-methionine-dependent methyltransferases"/>
    <property type="match status" value="1"/>
</dbReference>
<reference evidence="8 9" key="1">
    <citation type="submission" date="2021-06" db="EMBL/GenBank/DDBJ databases">
        <title>Caerostris extrusa draft genome.</title>
        <authorList>
            <person name="Kono N."/>
            <person name="Arakawa K."/>
        </authorList>
    </citation>
    <scope>NUCLEOTIDE SEQUENCE [LARGE SCALE GENOMIC DNA]</scope>
</reference>
<dbReference type="GO" id="GO:0032259">
    <property type="term" value="P:methylation"/>
    <property type="evidence" value="ECO:0007669"/>
    <property type="project" value="UniProtKB-KW"/>
</dbReference>